<dbReference type="AlphaFoldDB" id="A0A2V2BD73"/>
<organism evidence="3 4">
    <name type="scientific">Pantoea allii</name>
    <dbReference type="NCBI Taxonomy" id="574096"/>
    <lineage>
        <taxon>Bacteria</taxon>
        <taxon>Pseudomonadati</taxon>
        <taxon>Pseudomonadota</taxon>
        <taxon>Gammaproteobacteria</taxon>
        <taxon>Enterobacterales</taxon>
        <taxon>Erwiniaceae</taxon>
        <taxon>Pantoea</taxon>
    </lineage>
</organism>
<evidence type="ECO:0000256" key="1">
    <source>
        <dbReference type="SAM" id="Coils"/>
    </source>
</evidence>
<evidence type="ECO:0000313" key="4">
    <source>
        <dbReference type="Proteomes" id="UP000245981"/>
    </source>
</evidence>
<protein>
    <recommendedName>
        <fullName evidence="5">Zein-binding protein</fullName>
    </recommendedName>
</protein>
<dbReference type="RefSeq" id="WP_109717951.1">
    <property type="nucleotide sequence ID" value="NZ_QGHF01000009.1"/>
</dbReference>
<proteinExistence type="predicted"/>
<dbReference type="OrthoDB" id="9914397at2"/>
<evidence type="ECO:0000256" key="2">
    <source>
        <dbReference type="SAM" id="SignalP"/>
    </source>
</evidence>
<feature type="coiled-coil region" evidence="1">
    <location>
        <begin position="60"/>
        <end position="125"/>
    </location>
</feature>
<dbReference type="Proteomes" id="UP000245981">
    <property type="component" value="Unassembled WGS sequence"/>
</dbReference>
<keyword evidence="1" id="KW-0175">Coiled coil</keyword>
<accession>A0A2V2BD73</accession>
<evidence type="ECO:0000313" key="3">
    <source>
        <dbReference type="EMBL" id="PWK94965.1"/>
    </source>
</evidence>
<sequence>MTFMKKLLVCNVVLLCTLASAHAYDVPQIHSNESFAMTDNRGTLATIDSSGAVRQSSVNAEDVSETKKQVQALIKTKENQTDTLDTLSQKLSKNEDVITNLQRSLDEANRKISDQQRALEQVSSKIK</sequence>
<comment type="caution">
    <text evidence="3">The sequence shown here is derived from an EMBL/GenBank/DDBJ whole genome shotgun (WGS) entry which is preliminary data.</text>
</comment>
<name>A0A2V2BD73_9GAMM</name>
<keyword evidence="2" id="KW-0732">Signal</keyword>
<dbReference type="EMBL" id="QGHF01000009">
    <property type="protein sequence ID" value="PWK94965.1"/>
    <property type="molecule type" value="Genomic_DNA"/>
</dbReference>
<gene>
    <name evidence="3" type="ORF">C7431_109180</name>
</gene>
<evidence type="ECO:0008006" key="5">
    <source>
        <dbReference type="Google" id="ProtNLM"/>
    </source>
</evidence>
<reference evidence="3 4" key="1">
    <citation type="submission" date="2018-05" db="EMBL/GenBank/DDBJ databases">
        <title>Genomic Encyclopedia of Type Strains, Phase IV (KMG-V): Genome sequencing to study the core and pangenomes of soil and plant-associated prokaryotes.</title>
        <authorList>
            <person name="Whitman W."/>
        </authorList>
    </citation>
    <scope>NUCLEOTIDE SEQUENCE [LARGE SCALE GENOMIC DNA]</scope>
    <source>
        <strain evidence="3 4">PNA 200-10</strain>
    </source>
</reference>
<feature type="chain" id="PRO_5016058284" description="Zein-binding protein" evidence="2">
    <location>
        <begin position="24"/>
        <end position="127"/>
    </location>
</feature>
<feature type="signal peptide" evidence="2">
    <location>
        <begin position="1"/>
        <end position="23"/>
    </location>
</feature>